<keyword evidence="8" id="KW-1185">Reference proteome</keyword>
<dbReference type="InterPro" id="IPR001296">
    <property type="entry name" value="Glyco_trans_1"/>
</dbReference>
<evidence type="ECO:0000313" key="7">
    <source>
        <dbReference type="EMBL" id="MDO9712572.1"/>
    </source>
</evidence>
<feature type="region of interest" description="Disordered" evidence="4">
    <location>
        <begin position="1"/>
        <end position="21"/>
    </location>
</feature>
<comment type="similarity">
    <text evidence="1">Belongs to the glycosyltransferase group 1 family. Glycosyltransferase 4 subfamily.</text>
</comment>
<feature type="domain" description="Glycosyl transferase family 1" evidence="5">
    <location>
        <begin position="213"/>
        <end position="369"/>
    </location>
</feature>
<dbReference type="GO" id="GO:0016757">
    <property type="term" value="F:glycosyltransferase activity"/>
    <property type="evidence" value="ECO:0007669"/>
    <property type="project" value="UniProtKB-KW"/>
</dbReference>
<evidence type="ECO:0000259" key="6">
    <source>
        <dbReference type="Pfam" id="PF13579"/>
    </source>
</evidence>
<evidence type="ECO:0000256" key="2">
    <source>
        <dbReference type="ARBA" id="ARBA00022676"/>
    </source>
</evidence>
<evidence type="ECO:0000313" key="8">
    <source>
        <dbReference type="Proteomes" id="UP001243009"/>
    </source>
</evidence>
<dbReference type="SUPFAM" id="SSF53756">
    <property type="entry name" value="UDP-Glycosyltransferase/glycogen phosphorylase"/>
    <property type="match status" value="1"/>
</dbReference>
<dbReference type="Pfam" id="PF13579">
    <property type="entry name" value="Glyco_trans_4_4"/>
    <property type="match status" value="1"/>
</dbReference>
<evidence type="ECO:0000259" key="5">
    <source>
        <dbReference type="Pfam" id="PF00534"/>
    </source>
</evidence>
<dbReference type="InterPro" id="IPR028098">
    <property type="entry name" value="Glyco_trans_4-like_N"/>
</dbReference>
<organism evidence="7 8">
    <name type="scientific">Paracraurococcus lichenis</name>
    <dbReference type="NCBI Taxonomy" id="3064888"/>
    <lineage>
        <taxon>Bacteria</taxon>
        <taxon>Pseudomonadati</taxon>
        <taxon>Pseudomonadota</taxon>
        <taxon>Alphaproteobacteria</taxon>
        <taxon>Acetobacterales</taxon>
        <taxon>Roseomonadaceae</taxon>
        <taxon>Paracraurococcus</taxon>
    </lineage>
</organism>
<keyword evidence="2 7" id="KW-0328">Glycosyltransferase</keyword>
<dbReference type="RefSeq" id="WP_305107429.1">
    <property type="nucleotide sequence ID" value="NZ_JAUTWS010000051.1"/>
</dbReference>
<proteinExistence type="inferred from homology"/>
<evidence type="ECO:0000256" key="3">
    <source>
        <dbReference type="ARBA" id="ARBA00022679"/>
    </source>
</evidence>
<feature type="domain" description="Glycosyltransferase subfamily 4-like N-terminal" evidence="6">
    <location>
        <begin position="78"/>
        <end position="196"/>
    </location>
</feature>
<reference evidence="7 8" key="1">
    <citation type="submission" date="2023-08" db="EMBL/GenBank/DDBJ databases">
        <title>The draft genome sequence of Paracraurococcus sp. LOR1-02.</title>
        <authorList>
            <person name="Kingkaew E."/>
            <person name="Tanasupawat S."/>
        </authorList>
    </citation>
    <scope>NUCLEOTIDE SEQUENCE [LARGE SCALE GENOMIC DNA]</scope>
    <source>
        <strain evidence="7 8">LOR1-02</strain>
    </source>
</reference>
<accession>A0ABT9E8X2</accession>
<gene>
    <name evidence="7" type="ORF">Q7A36_29810</name>
</gene>
<feature type="compositionally biased region" description="Basic and acidic residues" evidence="4">
    <location>
        <begin position="7"/>
        <end position="21"/>
    </location>
</feature>
<dbReference type="PANTHER" id="PTHR12526">
    <property type="entry name" value="GLYCOSYLTRANSFERASE"/>
    <property type="match status" value="1"/>
</dbReference>
<keyword evidence="3 7" id="KW-0808">Transferase</keyword>
<dbReference type="Proteomes" id="UP001243009">
    <property type="component" value="Unassembled WGS sequence"/>
</dbReference>
<protein>
    <submittedName>
        <fullName evidence="7">Glycosyltransferase family 4 protein</fullName>
        <ecNumber evidence="7">2.4.-.-</ecNumber>
    </submittedName>
</protein>
<comment type="caution">
    <text evidence="7">The sequence shown here is derived from an EMBL/GenBank/DDBJ whole genome shotgun (WGS) entry which is preliminary data.</text>
</comment>
<dbReference type="EC" id="2.4.-.-" evidence="7"/>
<dbReference type="CDD" id="cd03801">
    <property type="entry name" value="GT4_PimA-like"/>
    <property type="match status" value="1"/>
</dbReference>
<sequence length="403" mass="43071">MQLVADGRLRPGDDADRRRTRHARPDRPLVMILCPGGLEDGGGIGRQMGYFLGVPAGPPVSIEYRMMDTRGPWYLGGAPWRSVLAFAYFAAAAMRLVGLALRRRTCVLHVNVTGRGSTVRKAVLTGLARLLGLGYLLHVHDPDYAVGYAALPAAAQAAVRRMFRGARLVLVLGHADRERLASVLEVPPARFVVLHNAVPDPYPAGLSPAARSGPCRFVFLGHLSDRKGVPELLQALAHPGMAGRSWRATIAGGGPVEDYRARATALGLGDRVDFPGWVDAAGVRQFCVEGDVLVLPSHAEGLAMAVLEGMSHGMAIVTTAVGAHPEVIEPGRSGLFVEPGDIDGLAATLGELVDHPERRSRLGAAARRRFETAFEVRAYAARLGALHAEVLRQGLGSEERECP</sequence>
<dbReference type="EMBL" id="JAUTWS010000051">
    <property type="protein sequence ID" value="MDO9712572.1"/>
    <property type="molecule type" value="Genomic_DNA"/>
</dbReference>
<dbReference type="Pfam" id="PF00534">
    <property type="entry name" value="Glycos_transf_1"/>
    <property type="match status" value="1"/>
</dbReference>
<dbReference type="PANTHER" id="PTHR12526:SF640">
    <property type="entry name" value="COLANIC ACID BIOSYNTHESIS GLYCOSYLTRANSFERASE WCAL-RELATED"/>
    <property type="match status" value="1"/>
</dbReference>
<dbReference type="Gene3D" id="3.40.50.2000">
    <property type="entry name" value="Glycogen Phosphorylase B"/>
    <property type="match status" value="2"/>
</dbReference>
<name>A0ABT9E8X2_9PROT</name>
<evidence type="ECO:0000256" key="1">
    <source>
        <dbReference type="ARBA" id="ARBA00009481"/>
    </source>
</evidence>
<evidence type="ECO:0000256" key="4">
    <source>
        <dbReference type="SAM" id="MobiDB-lite"/>
    </source>
</evidence>